<reference evidence="2 3" key="1">
    <citation type="journal article" date="2014" name="BMC Genomics">
        <title>Genome and secretome analysis of the hemibiotrophic fungal pathogen, Moniliophthora roreri, which causes frosty pod rot disease of cacao: mechanisms of the biotrophic and necrotrophic phases.</title>
        <authorList>
            <person name="Meinhardt L.W."/>
            <person name="Costa G.G.L."/>
            <person name="Thomazella D.P.T."/>
            <person name="Teixeira P.J.P.L."/>
            <person name="Carazzolle M.F."/>
            <person name="Schuster S.C."/>
            <person name="Carlson J.E."/>
            <person name="Guiltinan M.J."/>
            <person name="Mieczkowski P."/>
            <person name="Farmer A."/>
            <person name="Ramaraj T."/>
            <person name="Crozier J."/>
            <person name="Davis R.E."/>
            <person name="Shao J."/>
            <person name="Melnick R.L."/>
            <person name="Pereira G.A.G."/>
            <person name="Bailey B.A."/>
        </authorList>
    </citation>
    <scope>NUCLEOTIDE SEQUENCE [LARGE SCALE GENOMIC DNA]</scope>
    <source>
        <strain evidence="2 3">MCA 2997</strain>
    </source>
</reference>
<dbReference type="Proteomes" id="UP000017559">
    <property type="component" value="Unassembled WGS sequence"/>
</dbReference>
<protein>
    <submittedName>
        <fullName evidence="2">Phosphotransferase enzyme family protein</fullName>
    </submittedName>
</protein>
<dbReference type="InterPro" id="IPR011009">
    <property type="entry name" value="Kinase-like_dom_sf"/>
</dbReference>
<dbReference type="Pfam" id="PF01636">
    <property type="entry name" value="APH"/>
    <property type="match status" value="1"/>
</dbReference>
<feature type="domain" description="Aminoglycoside phosphotransferase" evidence="1">
    <location>
        <begin position="9"/>
        <end position="63"/>
    </location>
</feature>
<dbReference type="SUPFAM" id="SSF56112">
    <property type="entry name" value="Protein kinase-like (PK-like)"/>
    <property type="match status" value="1"/>
</dbReference>
<dbReference type="PANTHER" id="PTHR21310:SF15">
    <property type="entry name" value="AMINOGLYCOSIDE PHOSPHOTRANSFERASE DOMAIN-CONTAINING PROTEIN"/>
    <property type="match status" value="1"/>
</dbReference>
<proteinExistence type="predicted"/>
<dbReference type="HOGENOM" id="CLU_2250731_0_0_1"/>
<gene>
    <name evidence="2" type="ORF">Moror_17707</name>
</gene>
<dbReference type="AlphaFoldDB" id="V2XWZ8"/>
<evidence type="ECO:0000259" key="1">
    <source>
        <dbReference type="Pfam" id="PF01636"/>
    </source>
</evidence>
<dbReference type="InterPro" id="IPR051678">
    <property type="entry name" value="AGP_Transferase"/>
</dbReference>
<accession>V2XWZ8</accession>
<dbReference type="Gene3D" id="3.90.1200.10">
    <property type="match status" value="1"/>
</dbReference>
<name>V2XWZ8_MONRO</name>
<keyword evidence="3" id="KW-1185">Reference proteome</keyword>
<organism evidence="2 3">
    <name type="scientific">Moniliophthora roreri (strain MCA 2997)</name>
    <name type="common">Cocoa frosty pod rot fungus</name>
    <name type="synonym">Crinipellis roreri</name>
    <dbReference type="NCBI Taxonomy" id="1381753"/>
    <lineage>
        <taxon>Eukaryota</taxon>
        <taxon>Fungi</taxon>
        <taxon>Dikarya</taxon>
        <taxon>Basidiomycota</taxon>
        <taxon>Agaricomycotina</taxon>
        <taxon>Agaricomycetes</taxon>
        <taxon>Agaricomycetidae</taxon>
        <taxon>Agaricales</taxon>
        <taxon>Marasmiineae</taxon>
        <taxon>Marasmiaceae</taxon>
        <taxon>Moniliophthora</taxon>
    </lineage>
</organism>
<evidence type="ECO:0000313" key="3">
    <source>
        <dbReference type="Proteomes" id="UP000017559"/>
    </source>
</evidence>
<evidence type="ECO:0000313" key="2">
    <source>
        <dbReference type="EMBL" id="ESK97396.1"/>
    </source>
</evidence>
<dbReference type="GO" id="GO:0016740">
    <property type="term" value="F:transferase activity"/>
    <property type="evidence" value="ECO:0007669"/>
    <property type="project" value="UniProtKB-KW"/>
</dbReference>
<dbReference type="PANTHER" id="PTHR21310">
    <property type="entry name" value="AMINOGLYCOSIDE PHOSPHOTRANSFERASE-RELATED-RELATED"/>
    <property type="match status" value="1"/>
</dbReference>
<dbReference type="OrthoDB" id="2906425at2759"/>
<comment type="caution">
    <text evidence="2">The sequence shown here is derived from an EMBL/GenBank/DDBJ whole genome shotgun (WGS) entry which is preliminary data.</text>
</comment>
<dbReference type="EMBL" id="AWSO01000026">
    <property type="protein sequence ID" value="ESK97396.1"/>
    <property type="molecule type" value="Genomic_DNA"/>
</dbReference>
<dbReference type="InterPro" id="IPR002575">
    <property type="entry name" value="Aminoglycoside_PTrfase"/>
</dbReference>
<sequence>MHSMADYCRWLRSLLRDNYSIVLTHGDLHPRKVMVTDTSEGRLIITGIIDWEMAGFYPEYWEALKARNTRDIKDMNYWWDYLPSVISGYGDEIAVDRLVERALE</sequence>
<dbReference type="KEGG" id="mrr:Moror_17707"/>